<dbReference type="EMBL" id="JAWXYG010000006">
    <property type="protein sequence ID" value="KAK4270281.1"/>
    <property type="molecule type" value="Genomic_DNA"/>
</dbReference>
<organism evidence="2 3">
    <name type="scientific">Acacia crassicarpa</name>
    <name type="common">northern wattle</name>
    <dbReference type="NCBI Taxonomy" id="499986"/>
    <lineage>
        <taxon>Eukaryota</taxon>
        <taxon>Viridiplantae</taxon>
        <taxon>Streptophyta</taxon>
        <taxon>Embryophyta</taxon>
        <taxon>Tracheophyta</taxon>
        <taxon>Spermatophyta</taxon>
        <taxon>Magnoliopsida</taxon>
        <taxon>eudicotyledons</taxon>
        <taxon>Gunneridae</taxon>
        <taxon>Pentapetalae</taxon>
        <taxon>rosids</taxon>
        <taxon>fabids</taxon>
        <taxon>Fabales</taxon>
        <taxon>Fabaceae</taxon>
        <taxon>Caesalpinioideae</taxon>
        <taxon>mimosoid clade</taxon>
        <taxon>Acacieae</taxon>
        <taxon>Acacia</taxon>
    </lineage>
</organism>
<accession>A0AAE1MRJ2</accession>
<comment type="caution">
    <text evidence="2">The sequence shown here is derived from an EMBL/GenBank/DDBJ whole genome shotgun (WGS) entry which is preliminary data.</text>
</comment>
<reference evidence="2" key="1">
    <citation type="submission" date="2023-10" db="EMBL/GenBank/DDBJ databases">
        <title>Chromosome-level genome of the transformable northern wattle, Acacia crassicarpa.</title>
        <authorList>
            <person name="Massaro I."/>
            <person name="Sinha N.R."/>
            <person name="Poethig S."/>
            <person name="Leichty A.R."/>
        </authorList>
    </citation>
    <scope>NUCLEOTIDE SEQUENCE</scope>
    <source>
        <strain evidence="2">Acra3RX</strain>
        <tissue evidence="2">Leaf</tissue>
    </source>
</reference>
<dbReference type="InterPro" id="IPR025558">
    <property type="entry name" value="DUF4283"/>
</dbReference>
<gene>
    <name evidence="2" type="ORF">QN277_023335</name>
</gene>
<evidence type="ECO:0000313" key="2">
    <source>
        <dbReference type="EMBL" id="KAK4270281.1"/>
    </source>
</evidence>
<dbReference type="Pfam" id="PF14111">
    <property type="entry name" value="DUF4283"/>
    <property type="match status" value="1"/>
</dbReference>
<proteinExistence type="predicted"/>
<evidence type="ECO:0000313" key="3">
    <source>
        <dbReference type="Proteomes" id="UP001293593"/>
    </source>
</evidence>
<dbReference type="Proteomes" id="UP001293593">
    <property type="component" value="Unassembled WGS sequence"/>
</dbReference>
<dbReference type="AlphaFoldDB" id="A0AAE1MRJ2"/>
<name>A0AAE1MRJ2_9FABA</name>
<feature type="domain" description="DUF4283" evidence="1">
    <location>
        <begin position="17"/>
        <end position="71"/>
    </location>
</feature>
<sequence>MEENQILTPLVWKDTSAKKTLIGKVLSSKTYTRSAMESILRKSWNLQIGFDVVEISGNAFMFNFSSEEEYCRI</sequence>
<protein>
    <recommendedName>
        <fullName evidence="1">DUF4283 domain-containing protein</fullName>
    </recommendedName>
</protein>
<keyword evidence="3" id="KW-1185">Reference proteome</keyword>
<evidence type="ECO:0000259" key="1">
    <source>
        <dbReference type="Pfam" id="PF14111"/>
    </source>
</evidence>